<proteinExistence type="predicted"/>
<dbReference type="Gene3D" id="3.50.30.50">
    <property type="entry name" value="Putative cyclase"/>
    <property type="match status" value="1"/>
</dbReference>
<reference evidence="2 3" key="1">
    <citation type="submission" date="2019-03" db="EMBL/GenBank/DDBJ databases">
        <title>Genomic Encyclopedia of Type Strains, Phase IV (KMG-IV): sequencing the most valuable type-strain genomes for metagenomic binning, comparative biology and taxonomic classification.</title>
        <authorList>
            <person name="Goeker M."/>
        </authorList>
    </citation>
    <scope>NUCLEOTIDE SEQUENCE [LARGE SCALE GENOMIC DNA]</scope>
    <source>
        <strain evidence="2 3">DSM 1709</strain>
    </source>
</reference>
<dbReference type="PANTHER" id="PTHR34861">
    <property type="match status" value="1"/>
</dbReference>
<name>A0A4R2MAR9_RUBGE</name>
<dbReference type="Proteomes" id="UP000295106">
    <property type="component" value="Unassembled WGS sequence"/>
</dbReference>
<dbReference type="Pfam" id="PF04199">
    <property type="entry name" value="Cyclase"/>
    <property type="match status" value="1"/>
</dbReference>
<feature type="region of interest" description="Disordered" evidence="1">
    <location>
        <begin position="1"/>
        <end position="24"/>
    </location>
</feature>
<comment type="caution">
    <text evidence="2">The sequence shown here is derived from an EMBL/GenBank/DDBJ whole genome shotgun (WGS) entry which is preliminary data.</text>
</comment>
<feature type="compositionally biased region" description="Basic residues" evidence="1">
    <location>
        <begin position="1"/>
        <end position="11"/>
    </location>
</feature>
<protein>
    <submittedName>
        <fullName evidence="2">Kynurenine formamidase</fullName>
    </submittedName>
</protein>
<organism evidence="2 3">
    <name type="scientific">Rubrivivax gelatinosus</name>
    <name type="common">Rhodocyclus gelatinosus</name>
    <name type="synonym">Rhodopseudomonas gelatinosa</name>
    <dbReference type="NCBI Taxonomy" id="28068"/>
    <lineage>
        <taxon>Bacteria</taxon>
        <taxon>Pseudomonadati</taxon>
        <taxon>Pseudomonadota</taxon>
        <taxon>Betaproteobacteria</taxon>
        <taxon>Burkholderiales</taxon>
        <taxon>Sphaerotilaceae</taxon>
        <taxon>Rubrivivax</taxon>
    </lineage>
</organism>
<dbReference type="GeneID" id="99685800"/>
<dbReference type="InterPro" id="IPR037175">
    <property type="entry name" value="KFase_sf"/>
</dbReference>
<dbReference type="InterPro" id="IPR007325">
    <property type="entry name" value="KFase/CYL"/>
</dbReference>
<gene>
    <name evidence="2" type="ORF">EV684_10461</name>
</gene>
<dbReference type="EMBL" id="SLXD01000004">
    <property type="protein sequence ID" value="TCP03341.1"/>
    <property type="molecule type" value="Genomic_DNA"/>
</dbReference>
<dbReference type="RefSeq" id="WP_243651101.1">
    <property type="nucleotide sequence ID" value="NZ_CP181386.1"/>
</dbReference>
<dbReference type="AlphaFoldDB" id="A0A4R2MAR9"/>
<dbReference type="GO" id="GO:0004061">
    <property type="term" value="F:arylformamidase activity"/>
    <property type="evidence" value="ECO:0007669"/>
    <property type="project" value="InterPro"/>
</dbReference>
<evidence type="ECO:0000313" key="3">
    <source>
        <dbReference type="Proteomes" id="UP000295106"/>
    </source>
</evidence>
<dbReference type="SUPFAM" id="SSF102198">
    <property type="entry name" value="Putative cyclase"/>
    <property type="match status" value="1"/>
</dbReference>
<accession>A0A4R2MAR9</accession>
<dbReference type="GO" id="GO:0019441">
    <property type="term" value="P:L-tryptophan catabolic process to kynurenine"/>
    <property type="evidence" value="ECO:0007669"/>
    <property type="project" value="InterPro"/>
</dbReference>
<evidence type="ECO:0000256" key="1">
    <source>
        <dbReference type="SAM" id="MobiDB-lite"/>
    </source>
</evidence>
<sequence length="359" mass="39620">MNTPGRQRRWKQSPPGSHWGEFGDDDQLGRMNLVDKAKLMQGLAEVHEGRTFCLSLPLDHPGGAALNPRRLPAQRFATLRDGASAGAQGFCWSYSSEDETLTDVVCDDVLLMNTQYSTQWDSLAHMGSRFDADGDGVAEVVFYNGYRGGSDVRAAPQNPEPIADWARFPGPSADRLGIENLAEHGVQGRGVMVDLERHIGRCREAVGYERLMRVLDADRVEIEPGDMVCLHTGFADTLLAMKRQPDVKLLHQTGSGLDGRDGRLLNWIVDTRLSCLIADNPAVELVLPRLTTPAPLRRPKLPLHEHCLFKNGIHLGELWLLTPLALWLREHQRSRFLLTAPPLRLPGAAGSPATPIATV</sequence>
<evidence type="ECO:0000313" key="2">
    <source>
        <dbReference type="EMBL" id="TCP03341.1"/>
    </source>
</evidence>